<dbReference type="OrthoDB" id="10253709at2759"/>
<keyword evidence="9" id="KW-1185">Reference proteome</keyword>
<evidence type="ECO:0000256" key="1">
    <source>
        <dbReference type="ARBA" id="ARBA00004141"/>
    </source>
</evidence>
<dbReference type="SUPFAM" id="SSF103506">
    <property type="entry name" value="Mitochondrial carrier"/>
    <property type="match status" value="1"/>
</dbReference>
<keyword evidence="2 6" id="KW-0812">Transmembrane</keyword>
<dbReference type="PROSITE" id="PS50920">
    <property type="entry name" value="SOLCAR"/>
    <property type="match status" value="1"/>
</dbReference>
<dbReference type="STRING" id="1450537.A0A395HIH1"/>
<evidence type="ECO:0000256" key="7">
    <source>
        <dbReference type="RuleBase" id="RU000488"/>
    </source>
</evidence>
<dbReference type="PANTHER" id="PTHR46982:SF1">
    <property type="entry name" value="CITRATE_OXOGLUTARATE CARRIER PROTEIN"/>
    <property type="match status" value="1"/>
</dbReference>
<protein>
    <recommendedName>
        <fullName evidence="10">Mitochondrial carrier</fullName>
    </recommendedName>
</protein>
<dbReference type="Gene3D" id="1.50.40.10">
    <property type="entry name" value="Mitochondrial carrier domain"/>
    <property type="match status" value="1"/>
</dbReference>
<dbReference type="GO" id="GO:0005371">
    <property type="term" value="F:tricarboxylate secondary active transmembrane transporter activity"/>
    <property type="evidence" value="ECO:0007669"/>
    <property type="project" value="TreeGrafter"/>
</dbReference>
<dbReference type="Pfam" id="PF00153">
    <property type="entry name" value="Mito_carr"/>
    <property type="match status" value="1"/>
</dbReference>
<dbReference type="AlphaFoldDB" id="A0A395HIH1"/>
<dbReference type="GO" id="GO:0016020">
    <property type="term" value="C:membrane"/>
    <property type="evidence" value="ECO:0007669"/>
    <property type="project" value="UniProtKB-SubCell"/>
</dbReference>
<proteinExistence type="inferred from homology"/>
<sequence>MSVLTIDSFAGRLDASEQRRLIPYRNLAVGAVMNIFQVITLGRPMEVVKTHRGRISRSHQDLCSPTVCGILGGISGGVAQAYPTMGMTTCMKTMEATRSKIIFMRILREKGIRVVNKRVNAVALRQDTGWSSRIGISRFAEETIRSMLQSMKKDPSRPASPNVASTFRYIFNTLGIKGLFRGVVPRIGVAAWATICMVGFGDTLKEYVNKR</sequence>
<evidence type="ECO:0000256" key="2">
    <source>
        <dbReference type="ARBA" id="ARBA00022692"/>
    </source>
</evidence>
<comment type="similarity">
    <text evidence="7">Belongs to the mitochondrial carrier (TC 2.A.29) family.</text>
</comment>
<dbReference type="InterPro" id="IPR018108">
    <property type="entry name" value="MCP_transmembrane"/>
</dbReference>
<dbReference type="GO" id="GO:0015742">
    <property type="term" value="P:alpha-ketoglutarate transport"/>
    <property type="evidence" value="ECO:0007669"/>
    <property type="project" value="TreeGrafter"/>
</dbReference>
<dbReference type="RefSeq" id="XP_025546761.1">
    <property type="nucleotide sequence ID" value="XM_025697904.1"/>
</dbReference>
<evidence type="ECO:0008006" key="10">
    <source>
        <dbReference type="Google" id="ProtNLM"/>
    </source>
</evidence>
<comment type="subcellular location">
    <subcellularLocation>
        <location evidence="1">Membrane</location>
        <topology evidence="1">Multi-pass membrane protein</topology>
    </subcellularLocation>
</comment>
<keyword evidence="3" id="KW-0999">Mitochondrion inner membrane</keyword>
<dbReference type="GeneID" id="37202193"/>
<dbReference type="GO" id="GO:0006843">
    <property type="term" value="P:mitochondrial citrate transmembrane transport"/>
    <property type="evidence" value="ECO:0007669"/>
    <property type="project" value="TreeGrafter"/>
</dbReference>
<evidence type="ECO:0000256" key="4">
    <source>
        <dbReference type="ARBA" id="ARBA00022989"/>
    </source>
</evidence>
<dbReference type="VEuPathDB" id="FungiDB:BO97DRAFT_438224"/>
<name>A0A395HIH1_ASPHC</name>
<evidence type="ECO:0000256" key="3">
    <source>
        <dbReference type="ARBA" id="ARBA00022792"/>
    </source>
</evidence>
<keyword evidence="5 6" id="KW-0472">Membrane</keyword>
<dbReference type="InterPro" id="IPR023395">
    <property type="entry name" value="MCP_dom_sf"/>
</dbReference>
<feature type="repeat" description="Solcar" evidence="6">
    <location>
        <begin position="120"/>
        <end position="207"/>
    </location>
</feature>
<evidence type="ECO:0000256" key="6">
    <source>
        <dbReference type="PROSITE-ProRule" id="PRU00282"/>
    </source>
</evidence>
<organism evidence="8 9">
    <name type="scientific">Aspergillus homomorphus (strain CBS 101889)</name>
    <dbReference type="NCBI Taxonomy" id="1450537"/>
    <lineage>
        <taxon>Eukaryota</taxon>
        <taxon>Fungi</taxon>
        <taxon>Dikarya</taxon>
        <taxon>Ascomycota</taxon>
        <taxon>Pezizomycotina</taxon>
        <taxon>Eurotiomycetes</taxon>
        <taxon>Eurotiomycetidae</taxon>
        <taxon>Eurotiales</taxon>
        <taxon>Aspergillaceae</taxon>
        <taxon>Aspergillus</taxon>
        <taxon>Aspergillus subgen. Circumdati</taxon>
    </lineage>
</organism>
<reference evidence="8 9" key="1">
    <citation type="submission" date="2018-02" db="EMBL/GenBank/DDBJ databases">
        <title>The genomes of Aspergillus section Nigri reveals drivers in fungal speciation.</title>
        <authorList>
            <consortium name="DOE Joint Genome Institute"/>
            <person name="Vesth T.C."/>
            <person name="Nybo J."/>
            <person name="Theobald S."/>
            <person name="Brandl J."/>
            <person name="Frisvad J.C."/>
            <person name="Nielsen K.F."/>
            <person name="Lyhne E.K."/>
            <person name="Kogle M.E."/>
            <person name="Kuo A."/>
            <person name="Riley R."/>
            <person name="Clum A."/>
            <person name="Nolan M."/>
            <person name="Lipzen A."/>
            <person name="Salamov A."/>
            <person name="Henrissat B."/>
            <person name="Wiebenga A."/>
            <person name="De vries R.P."/>
            <person name="Grigoriev I.V."/>
            <person name="Mortensen U.H."/>
            <person name="Andersen M.R."/>
            <person name="Baker S.E."/>
        </authorList>
    </citation>
    <scope>NUCLEOTIDE SEQUENCE [LARGE SCALE GENOMIC DNA]</scope>
    <source>
        <strain evidence="8 9">CBS 101889</strain>
    </source>
</reference>
<dbReference type="InterPro" id="IPR053017">
    <property type="entry name" value="Mito_Cit/Oxoglu_Carrier"/>
</dbReference>
<gene>
    <name evidence="8" type="ORF">BO97DRAFT_438224</name>
</gene>
<dbReference type="Proteomes" id="UP000248961">
    <property type="component" value="Unassembled WGS sequence"/>
</dbReference>
<keyword evidence="3" id="KW-0496">Mitochondrion</keyword>
<dbReference type="PANTHER" id="PTHR46982">
    <property type="entry name" value="CITRATE/OXOGLUTARATE CARRIER PROTEIN"/>
    <property type="match status" value="1"/>
</dbReference>
<dbReference type="GO" id="GO:0005739">
    <property type="term" value="C:mitochondrion"/>
    <property type="evidence" value="ECO:0007669"/>
    <property type="project" value="TreeGrafter"/>
</dbReference>
<keyword evidence="4" id="KW-1133">Transmembrane helix</keyword>
<evidence type="ECO:0000256" key="5">
    <source>
        <dbReference type="ARBA" id="ARBA00023136"/>
    </source>
</evidence>
<evidence type="ECO:0000313" key="9">
    <source>
        <dbReference type="Proteomes" id="UP000248961"/>
    </source>
</evidence>
<accession>A0A395HIH1</accession>
<keyword evidence="7" id="KW-0813">Transport</keyword>
<dbReference type="EMBL" id="KZ824327">
    <property type="protein sequence ID" value="RAL07607.1"/>
    <property type="molecule type" value="Genomic_DNA"/>
</dbReference>
<evidence type="ECO:0000313" key="8">
    <source>
        <dbReference type="EMBL" id="RAL07607.1"/>
    </source>
</evidence>